<dbReference type="EMBL" id="JALJOU010000033">
    <property type="protein sequence ID" value="KAK9834133.1"/>
    <property type="molecule type" value="Genomic_DNA"/>
</dbReference>
<evidence type="ECO:0000256" key="8">
    <source>
        <dbReference type="ARBA" id="ARBA00022640"/>
    </source>
</evidence>
<keyword evidence="9" id="KW-0328">Glycosyltransferase</keyword>
<dbReference type="FunFam" id="3.40.50.2000:FF:000048">
    <property type="entry name" value="Starch synthase, chloroplastic/amyloplastic"/>
    <property type="match status" value="1"/>
</dbReference>
<dbReference type="AlphaFoldDB" id="A0AAW1RKL8"/>
<reference evidence="16 17" key="1">
    <citation type="journal article" date="2024" name="Nat. Commun.">
        <title>Phylogenomics reveals the evolutionary origins of lichenization in chlorophyte algae.</title>
        <authorList>
            <person name="Puginier C."/>
            <person name="Libourel C."/>
            <person name="Otte J."/>
            <person name="Skaloud P."/>
            <person name="Haon M."/>
            <person name="Grisel S."/>
            <person name="Petersen M."/>
            <person name="Berrin J.G."/>
            <person name="Delaux P.M."/>
            <person name="Dal Grande F."/>
            <person name="Keller J."/>
        </authorList>
    </citation>
    <scope>NUCLEOTIDE SEQUENCE [LARGE SCALE GENOMIC DNA]</scope>
    <source>
        <strain evidence="16 17">SAG 245.80</strain>
    </source>
</reference>
<dbReference type="Gene3D" id="3.40.50.2000">
    <property type="entry name" value="Glycogen Phosphorylase B"/>
    <property type="match status" value="2"/>
</dbReference>
<comment type="caution">
    <text evidence="16">The sequence shown here is derived from an EMBL/GenBank/DDBJ whole genome shotgun (WGS) entry which is preliminary data.</text>
</comment>
<dbReference type="Pfam" id="PF13692">
    <property type="entry name" value="Glyco_trans_1_4"/>
    <property type="match status" value="1"/>
</dbReference>
<dbReference type="HAMAP" id="MF_00484">
    <property type="entry name" value="Glycogen_synth"/>
    <property type="match status" value="1"/>
</dbReference>
<keyword evidence="17" id="KW-1185">Reference proteome</keyword>
<keyword evidence="8" id="KW-0934">Plastid</keyword>
<dbReference type="PANTHER" id="PTHR45825">
    <property type="entry name" value="GRANULE-BOUND STARCH SYNTHASE 1, CHLOROPLASTIC/AMYLOPLASTIC"/>
    <property type="match status" value="1"/>
</dbReference>
<keyword evidence="13" id="KW-0035">Amyloplast</keyword>
<comment type="pathway">
    <text evidence="4">Glycan biosynthesis; starch biosynthesis.</text>
</comment>
<keyword evidence="10" id="KW-0808">Transferase</keyword>
<evidence type="ECO:0000313" key="17">
    <source>
        <dbReference type="Proteomes" id="UP001445335"/>
    </source>
</evidence>
<dbReference type="GO" id="GO:0004373">
    <property type="term" value="F:alpha-1,4-glucan glucosyltransferase (UDP-glucose donor) activity"/>
    <property type="evidence" value="ECO:0007669"/>
    <property type="project" value="InterPro"/>
</dbReference>
<evidence type="ECO:0000256" key="11">
    <source>
        <dbReference type="ARBA" id="ARBA00022922"/>
    </source>
</evidence>
<evidence type="ECO:0000256" key="12">
    <source>
        <dbReference type="ARBA" id="ARBA00022946"/>
    </source>
</evidence>
<keyword evidence="11" id="KW-0750">Starch biosynthesis</keyword>
<evidence type="ECO:0000256" key="14">
    <source>
        <dbReference type="SAM" id="MobiDB-lite"/>
    </source>
</evidence>
<sequence>MAGPDNDDAGAAELGAAQAWLTAPSQSAPAGPASTSSASNGSASGAKPAQPAAGGPPPRQPQGGGRRAGVGQAETPLDIVFVSAEVAPWSKTGGLGDVVGSLPVALAARGHRVMVIAPRYLNGGQNDALYEDAVDTGVRAELALGGCGPQTAGFFHLHRNLVDWVFVDNPVFHRPGNPYGDEHGVFGDNQFRYALLSLAACEAPLQLQIGGYRHGEPPGFAYGERCVFVSNDWHAALVPSYLAAKYRRNGVYLKTRCIFAIHNLSHQGVEPAATFPNLGLPDDWYEHLSWEYPSWASINGPAVNLLKGAVLCSDRIVTVSQGYAWEICTSEGGWGLHNVLLGRQHVLNGITNGIDMDEWDPARDAHTPAPFDAADTSGKAACKAALQVELGFDVDARIPLIGWIGRLDHQKGPDIALDAVPGITQRGCQMVMLGSGSAKYEAAMRAAEAAHRASFRGWVGFSVPVAHRIVAACDVLLMPSRFEPCGLNQLFAMRYGTVPVAHATGGLRDTIRSYDPHAAGGDVATGWTYSPPDSGAMLRALDQALDLRWHQPDLWAAIMRAGMTADLSWDRAAADYEQVFAWALMDEPARAF</sequence>
<dbReference type="PANTHER" id="PTHR45825:SF11">
    <property type="entry name" value="ALPHA AMYLASE DOMAIN-CONTAINING PROTEIN"/>
    <property type="match status" value="1"/>
</dbReference>
<evidence type="ECO:0000256" key="13">
    <source>
        <dbReference type="ARBA" id="ARBA00023234"/>
    </source>
</evidence>
<dbReference type="GO" id="GO:0019252">
    <property type="term" value="P:starch biosynthetic process"/>
    <property type="evidence" value="ECO:0007669"/>
    <property type="project" value="UniProtKB-KW"/>
</dbReference>
<dbReference type="SUPFAM" id="SSF53756">
    <property type="entry name" value="UDP-Glycosyltransferase/glycogen phosphorylase"/>
    <property type="match status" value="1"/>
</dbReference>
<comment type="subcellular location">
    <subcellularLocation>
        <location evidence="3">Plastid</location>
        <location evidence="3">Amyloplast</location>
    </subcellularLocation>
    <subcellularLocation>
        <location evidence="2">Plastid</location>
        <location evidence="2">Chloroplast</location>
    </subcellularLocation>
</comment>
<accession>A0AAW1RKL8</accession>
<dbReference type="GO" id="GO:0009507">
    <property type="term" value="C:chloroplast"/>
    <property type="evidence" value="ECO:0007669"/>
    <property type="project" value="UniProtKB-SubCell"/>
</dbReference>
<feature type="region of interest" description="Disordered" evidence="14">
    <location>
        <begin position="1"/>
        <end position="71"/>
    </location>
</feature>
<dbReference type="Pfam" id="PF08323">
    <property type="entry name" value="Glyco_transf_5"/>
    <property type="match status" value="1"/>
</dbReference>
<dbReference type="GO" id="GO:0009011">
    <property type="term" value="F:alpha-1,4-glucan glucosyltransferase (ADP-glucose donor) activity"/>
    <property type="evidence" value="ECO:0007669"/>
    <property type="project" value="UniProtKB-EC"/>
</dbReference>
<evidence type="ECO:0000256" key="1">
    <source>
        <dbReference type="ARBA" id="ARBA00001478"/>
    </source>
</evidence>
<evidence type="ECO:0000256" key="10">
    <source>
        <dbReference type="ARBA" id="ARBA00022679"/>
    </source>
</evidence>
<evidence type="ECO:0000256" key="9">
    <source>
        <dbReference type="ARBA" id="ARBA00022676"/>
    </source>
</evidence>
<evidence type="ECO:0000256" key="4">
    <source>
        <dbReference type="ARBA" id="ARBA00004727"/>
    </source>
</evidence>
<dbReference type="NCBIfam" id="TIGR02095">
    <property type="entry name" value="glgA"/>
    <property type="match status" value="1"/>
</dbReference>
<evidence type="ECO:0000256" key="2">
    <source>
        <dbReference type="ARBA" id="ARBA00004229"/>
    </source>
</evidence>
<evidence type="ECO:0000256" key="6">
    <source>
        <dbReference type="ARBA" id="ARBA00012588"/>
    </source>
</evidence>
<dbReference type="CDD" id="cd03791">
    <property type="entry name" value="GT5_Glycogen_synthase_DULL1-like"/>
    <property type="match status" value="1"/>
</dbReference>
<reference evidence="16" key="2">
    <citation type="submission" date="2024-04" db="EMBL/GenBank/DDBJ databases">
        <authorList>
            <person name="Dal Grande F."/>
            <person name="Keller J."/>
            <person name="Delaux P.-M."/>
        </authorList>
    </citation>
    <scope>NUCLEOTIDE SEQUENCE</scope>
    <source>
        <strain evidence="16">SAG 245.80</strain>
    </source>
</reference>
<feature type="compositionally biased region" description="Acidic residues" evidence="14">
    <location>
        <begin position="1"/>
        <end position="10"/>
    </location>
</feature>
<dbReference type="GO" id="GO:0009501">
    <property type="term" value="C:amyloplast"/>
    <property type="evidence" value="ECO:0007669"/>
    <property type="project" value="UniProtKB-SubCell"/>
</dbReference>
<evidence type="ECO:0000259" key="15">
    <source>
        <dbReference type="Pfam" id="PF08323"/>
    </source>
</evidence>
<dbReference type="EC" id="2.4.1.21" evidence="6"/>
<evidence type="ECO:0000256" key="7">
    <source>
        <dbReference type="ARBA" id="ARBA00022528"/>
    </source>
</evidence>
<proteinExistence type="inferred from homology"/>
<dbReference type="EMBL" id="JALJOU010000033">
    <property type="protein sequence ID" value="KAK9834132.1"/>
    <property type="molecule type" value="Genomic_DNA"/>
</dbReference>
<evidence type="ECO:0000256" key="3">
    <source>
        <dbReference type="ARBA" id="ARBA00004602"/>
    </source>
</evidence>
<organism evidence="16 17">
    <name type="scientific">Elliptochloris bilobata</name>
    <dbReference type="NCBI Taxonomy" id="381761"/>
    <lineage>
        <taxon>Eukaryota</taxon>
        <taxon>Viridiplantae</taxon>
        <taxon>Chlorophyta</taxon>
        <taxon>core chlorophytes</taxon>
        <taxon>Trebouxiophyceae</taxon>
        <taxon>Trebouxiophyceae incertae sedis</taxon>
        <taxon>Elliptochloris clade</taxon>
        <taxon>Elliptochloris</taxon>
    </lineage>
</organism>
<comment type="catalytic activity">
    <reaction evidence="1">
        <text>[(1-&gt;4)-alpha-D-glucosyl](n) + ADP-alpha-D-glucose = [(1-&gt;4)-alpha-D-glucosyl](n+1) + ADP + H(+)</text>
        <dbReference type="Rhea" id="RHEA:18189"/>
        <dbReference type="Rhea" id="RHEA-COMP:9584"/>
        <dbReference type="Rhea" id="RHEA-COMP:9587"/>
        <dbReference type="ChEBI" id="CHEBI:15378"/>
        <dbReference type="ChEBI" id="CHEBI:15444"/>
        <dbReference type="ChEBI" id="CHEBI:57498"/>
        <dbReference type="ChEBI" id="CHEBI:456216"/>
        <dbReference type="EC" id="2.4.1.21"/>
    </reaction>
</comment>
<protein>
    <recommendedName>
        <fullName evidence="6">starch synthase</fullName>
        <ecNumber evidence="6">2.4.1.21</ecNumber>
    </recommendedName>
</protein>
<dbReference type="GO" id="GO:0010021">
    <property type="term" value="P:amylopectin biosynthetic process"/>
    <property type="evidence" value="ECO:0007669"/>
    <property type="project" value="UniProtKB-ARBA"/>
</dbReference>
<dbReference type="Proteomes" id="UP001445335">
    <property type="component" value="Unassembled WGS sequence"/>
</dbReference>
<gene>
    <name evidence="16" type="ORF">WJX81_000869</name>
</gene>
<keyword evidence="12" id="KW-0809">Transit peptide</keyword>
<name>A0AAW1RKL8_9CHLO</name>
<evidence type="ECO:0000313" key="16">
    <source>
        <dbReference type="EMBL" id="KAK9834133.1"/>
    </source>
</evidence>
<dbReference type="InterPro" id="IPR011835">
    <property type="entry name" value="GS/SS"/>
</dbReference>
<feature type="domain" description="Starch synthase catalytic" evidence="15">
    <location>
        <begin position="79"/>
        <end position="340"/>
    </location>
</feature>
<comment type="similarity">
    <text evidence="5">Belongs to the glycosyltransferase 1 family. Bacterial/plant glycogen synthase subfamily.</text>
</comment>
<keyword evidence="7" id="KW-0150">Chloroplast</keyword>
<evidence type="ECO:0000256" key="5">
    <source>
        <dbReference type="ARBA" id="ARBA00010281"/>
    </source>
</evidence>
<dbReference type="InterPro" id="IPR013534">
    <property type="entry name" value="Starch_synth_cat_dom"/>
</dbReference>
<feature type="compositionally biased region" description="Low complexity" evidence="14">
    <location>
        <begin position="11"/>
        <end position="53"/>
    </location>
</feature>